<evidence type="ECO:0000313" key="1">
    <source>
        <dbReference type="EMBL" id="AWG20522.1"/>
    </source>
</evidence>
<dbReference type="KEGG" id="ffa:FFWV33_02740"/>
<dbReference type="InterPro" id="IPR003489">
    <property type="entry name" value="RHF/RaiA"/>
</dbReference>
<dbReference type="EMBL" id="CP020918">
    <property type="protein sequence ID" value="AWG20522.1"/>
    <property type="molecule type" value="Genomic_DNA"/>
</dbReference>
<gene>
    <name evidence="1" type="ORF">FFWV33_02740</name>
</gene>
<dbReference type="Pfam" id="PF02482">
    <property type="entry name" value="Ribosomal_S30AE"/>
    <property type="match status" value="1"/>
</dbReference>
<protein>
    <recommendedName>
        <fullName evidence="3">Ribosomal subunit interface protein</fullName>
    </recommendedName>
</protein>
<evidence type="ECO:0000313" key="2">
    <source>
        <dbReference type="Proteomes" id="UP000244527"/>
    </source>
</evidence>
<dbReference type="InterPro" id="IPR036567">
    <property type="entry name" value="RHF-like"/>
</dbReference>
<proteinExistence type="predicted"/>
<organism evidence="1 2">
    <name type="scientific">Flavobacterium faecale</name>
    <dbReference type="NCBI Taxonomy" id="1355330"/>
    <lineage>
        <taxon>Bacteria</taxon>
        <taxon>Pseudomonadati</taxon>
        <taxon>Bacteroidota</taxon>
        <taxon>Flavobacteriia</taxon>
        <taxon>Flavobacteriales</taxon>
        <taxon>Flavobacteriaceae</taxon>
        <taxon>Flavobacterium</taxon>
    </lineage>
</organism>
<dbReference type="OrthoDB" id="121633at2"/>
<dbReference type="RefSeq" id="WP_108739484.1">
    <property type="nucleotide sequence ID" value="NZ_CP020918.1"/>
</dbReference>
<sequence length="104" mass="11725">MKIQFNTDKNIEGHERLETYFTAELEKSLARFEDKITRFEVHLGDENSAKSGVDDKRCVIEARPAGLQPIAVTAHADSIEKAFFLAADKIKSAMTTVFEKQKAH</sequence>
<dbReference type="Proteomes" id="UP000244527">
    <property type="component" value="Chromosome"/>
</dbReference>
<accession>A0A2S1L9W4</accession>
<dbReference type="SUPFAM" id="SSF69754">
    <property type="entry name" value="Ribosome binding protein Y (YfiA homologue)"/>
    <property type="match status" value="1"/>
</dbReference>
<evidence type="ECO:0008006" key="3">
    <source>
        <dbReference type="Google" id="ProtNLM"/>
    </source>
</evidence>
<keyword evidence="2" id="KW-1185">Reference proteome</keyword>
<dbReference type="Gene3D" id="3.30.160.100">
    <property type="entry name" value="Ribosome hibernation promotion factor-like"/>
    <property type="match status" value="1"/>
</dbReference>
<name>A0A2S1L9W4_9FLAO</name>
<reference evidence="1 2" key="1">
    <citation type="submission" date="2017-04" db="EMBL/GenBank/DDBJ databases">
        <title>Compelte genome sequence of WV33.</title>
        <authorList>
            <person name="Lee P.C."/>
        </authorList>
    </citation>
    <scope>NUCLEOTIDE SEQUENCE [LARGE SCALE GENOMIC DNA]</scope>
    <source>
        <strain evidence="1 2">WV33</strain>
    </source>
</reference>
<dbReference type="AlphaFoldDB" id="A0A2S1L9W4"/>